<name>A0ABX3CC15_9NEIS</name>
<dbReference type="Proteomes" id="UP000180280">
    <property type="component" value="Unassembled WGS sequence"/>
</dbReference>
<evidence type="ECO:0000313" key="2">
    <source>
        <dbReference type="Proteomes" id="UP000180280"/>
    </source>
</evidence>
<comment type="caution">
    <text evidence="1">The sequence shown here is derived from an EMBL/GenBank/DDBJ whole genome shotgun (WGS) entry which is preliminary data.</text>
</comment>
<keyword evidence="2" id="KW-1185">Reference proteome</keyword>
<accession>A0ABX3CC15</accession>
<sequence length="64" mass="7457">MKWVTLTKYCEDSGDTKDAVYNRHRRGTWLDGRECKLVSGKLWVNTEAVKKWIENEGMKSHKAA</sequence>
<organism evidence="1 2">
    <name type="scientific">Chromobacterium sphagni</name>
    <dbReference type="NCBI Taxonomy" id="1903179"/>
    <lineage>
        <taxon>Bacteria</taxon>
        <taxon>Pseudomonadati</taxon>
        <taxon>Pseudomonadota</taxon>
        <taxon>Betaproteobacteria</taxon>
        <taxon>Neisseriales</taxon>
        <taxon>Chromobacteriaceae</taxon>
        <taxon>Chromobacterium</taxon>
    </lineage>
</organism>
<protein>
    <submittedName>
        <fullName evidence="1">Excisionase</fullName>
    </submittedName>
</protein>
<proteinExistence type="predicted"/>
<reference evidence="1 2" key="1">
    <citation type="submission" date="2016-09" db="EMBL/GenBank/DDBJ databases">
        <title>Chromobacterium muskegensis sp. nov., an insecticidal bacterium isolated from Sphagnum bogs.</title>
        <authorList>
            <person name="Sparks M.E."/>
            <person name="Blackburn M.B."/>
            <person name="Gundersen-Rindal D.E."/>
            <person name="Mitchell A."/>
            <person name="Farrar R."/>
            <person name="Kuhar D."/>
        </authorList>
    </citation>
    <scope>NUCLEOTIDE SEQUENCE [LARGE SCALE GENOMIC DNA]</scope>
    <source>
        <strain evidence="1 2">14B-1</strain>
    </source>
</reference>
<gene>
    <name evidence="1" type="ORF">BI344_17805</name>
</gene>
<evidence type="ECO:0000313" key="1">
    <source>
        <dbReference type="EMBL" id="OHX19560.1"/>
    </source>
</evidence>
<dbReference type="EMBL" id="MKCT01000032">
    <property type="protein sequence ID" value="OHX19560.1"/>
    <property type="molecule type" value="Genomic_DNA"/>
</dbReference>